<evidence type="ECO:0000256" key="1">
    <source>
        <dbReference type="SAM" id="MobiDB-lite"/>
    </source>
</evidence>
<name>A0A8E2DPU4_9APHY</name>
<dbReference type="AlphaFoldDB" id="A0A8E2DPU4"/>
<dbReference type="Proteomes" id="UP000250043">
    <property type="component" value="Unassembled WGS sequence"/>
</dbReference>
<feature type="transmembrane region" description="Helical" evidence="2">
    <location>
        <begin position="50"/>
        <end position="68"/>
    </location>
</feature>
<dbReference type="EMBL" id="KV722354">
    <property type="protein sequence ID" value="OCH93506.1"/>
    <property type="molecule type" value="Genomic_DNA"/>
</dbReference>
<keyword evidence="2" id="KW-1133">Transmembrane helix</keyword>
<organism evidence="3 4">
    <name type="scientific">Obba rivulosa</name>
    <dbReference type="NCBI Taxonomy" id="1052685"/>
    <lineage>
        <taxon>Eukaryota</taxon>
        <taxon>Fungi</taxon>
        <taxon>Dikarya</taxon>
        <taxon>Basidiomycota</taxon>
        <taxon>Agaricomycotina</taxon>
        <taxon>Agaricomycetes</taxon>
        <taxon>Polyporales</taxon>
        <taxon>Gelatoporiaceae</taxon>
        <taxon>Obba</taxon>
    </lineage>
</organism>
<evidence type="ECO:0000313" key="3">
    <source>
        <dbReference type="EMBL" id="OCH93506.1"/>
    </source>
</evidence>
<dbReference type="OrthoDB" id="5570013at2759"/>
<protein>
    <submittedName>
        <fullName evidence="3">Uncharacterized protein</fullName>
    </submittedName>
</protein>
<sequence>MVDQPLENIPQPAGSPPPYKDETGAITAESDPLLPPGHQRRHGARRRRRLCFTFSAIVLLVLGAHVLVRHHHRHGHLPGIKHAPEIDPRWTRDCVRYAEWVTEAGDSASDRSPDRYAHVATTSFELPLSSDLLYLISRGALSHGDVHIGTAEADSDTVAVNISMSYDYENVFEQTKGRNGVGIFSPDCARPNWNCTHSRTNFEVWLWIPTGWKNKIPAFVKNLETDMPLFSHRIYYLQDNVFFDSISLKTSNSHIVSGSLAVRQAILRTTNGGISGVFNTSSSLSLMLNADNGKATELNMQTSNSRVDAVTELISTTSSGTNGIFKIDARTSNSPVDVSTKSAPIDHVLYFIARTSNAPASASLHSTWEGAFRIQTSQWHTPTVDAATEVPDPKGQERSRDVVVRSVRKGVVEGSAAWTPMEEHRLGEVEISTSNAPVKLRL</sequence>
<reference evidence="3 4" key="1">
    <citation type="submission" date="2016-07" db="EMBL/GenBank/DDBJ databases">
        <title>Draft genome of the white-rot fungus Obba rivulosa 3A-2.</title>
        <authorList>
            <consortium name="DOE Joint Genome Institute"/>
            <person name="Miettinen O."/>
            <person name="Riley R."/>
            <person name="Acob R."/>
            <person name="Barry K."/>
            <person name="Cullen D."/>
            <person name="De Vries R."/>
            <person name="Hainaut M."/>
            <person name="Hatakka A."/>
            <person name="Henrissat B."/>
            <person name="Hilden K."/>
            <person name="Kuo R."/>
            <person name="Labutti K."/>
            <person name="Lipzen A."/>
            <person name="Makela M.R."/>
            <person name="Sandor L."/>
            <person name="Spatafora J.W."/>
            <person name="Grigoriev I.V."/>
            <person name="Hibbett D.S."/>
        </authorList>
    </citation>
    <scope>NUCLEOTIDE SEQUENCE [LARGE SCALE GENOMIC DNA]</scope>
    <source>
        <strain evidence="3 4">3A-2</strain>
    </source>
</reference>
<proteinExistence type="predicted"/>
<gene>
    <name evidence="3" type="ORF">OBBRIDRAFT_790220</name>
</gene>
<feature type="region of interest" description="Disordered" evidence="1">
    <location>
        <begin position="1"/>
        <end position="42"/>
    </location>
</feature>
<keyword evidence="4" id="KW-1185">Reference proteome</keyword>
<keyword evidence="2" id="KW-0812">Transmembrane</keyword>
<evidence type="ECO:0000256" key="2">
    <source>
        <dbReference type="SAM" id="Phobius"/>
    </source>
</evidence>
<evidence type="ECO:0000313" key="4">
    <source>
        <dbReference type="Proteomes" id="UP000250043"/>
    </source>
</evidence>
<accession>A0A8E2DPU4</accession>
<keyword evidence="2" id="KW-0472">Membrane</keyword>